<dbReference type="InterPro" id="IPR036980">
    <property type="entry name" value="RNase_P/MRP_Rpp29_sf"/>
</dbReference>
<dbReference type="PANTHER" id="PTHR13348">
    <property type="entry name" value="RIBONUCLEASE P SUBUNIT P29"/>
    <property type="match status" value="1"/>
</dbReference>
<comment type="similarity">
    <text evidence="2">Belongs to the eukaryotic/archaeal RNase P protein component 1 family.</text>
</comment>
<dbReference type="GO" id="GO:0006364">
    <property type="term" value="P:rRNA processing"/>
    <property type="evidence" value="ECO:0007669"/>
    <property type="project" value="TreeGrafter"/>
</dbReference>
<organism evidence="3 4">
    <name type="scientific">Caulochytrium protostelioides</name>
    <dbReference type="NCBI Taxonomy" id="1555241"/>
    <lineage>
        <taxon>Eukaryota</taxon>
        <taxon>Fungi</taxon>
        <taxon>Fungi incertae sedis</taxon>
        <taxon>Chytridiomycota</taxon>
        <taxon>Chytridiomycota incertae sedis</taxon>
        <taxon>Chytridiomycetes</taxon>
        <taxon>Caulochytriales</taxon>
        <taxon>Caulochytriaceae</taxon>
        <taxon>Caulochytrium</taxon>
    </lineage>
</organism>
<dbReference type="Proteomes" id="UP000274922">
    <property type="component" value="Unassembled WGS sequence"/>
</dbReference>
<evidence type="ECO:0000256" key="1">
    <source>
        <dbReference type="ARBA" id="ARBA00004123"/>
    </source>
</evidence>
<dbReference type="Gene3D" id="2.30.30.210">
    <property type="entry name" value="Ribonuclease P/MRP, subunit p29"/>
    <property type="match status" value="1"/>
</dbReference>
<dbReference type="PANTHER" id="PTHR13348:SF0">
    <property type="entry name" value="RIBONUCLEASE P PROTEIN SUBUNIT P29"/>
    <property type="match status" value="1"/>
</dbReference>
<evidence type="ECO:0000313" key="3">
    <source>
        <dbReference type="EMBL" id="RKO98931.1"/>
    </source>
</evidence>
<dbReference type="InterPro" id="IPR016848">
    <property type="entry name" value="RNase_P/MRP_Rpp29-subunit"/>
</dbReference>
<dbReference type="OrthoDB" id="124041at2759"/>
<dbReference type="GO" id="GO:0030677">
    <property type="term" value="C:ribonuclease P complex"/>
    <property type="evidence" value="ECO:0007669"/>
    <property type="project" value="InterPro"/>
</dbReference>
<dbReference type="GO" id="GO:0005634">
    <property type="term" value="C:nucleus"/>
    <property type="evidence" value="ECO:0007669"/>
    <property type="project" value="UniProtKB-SubCell"/>
</dbReference>
<gene>
    <name evidence="3" type="ORF">CXG81DRAFT_649</name>
</gene>
<dbReference type="AlphaFoldDB" id="A0A4P9WZN8"/>
<sequence>PAPALSTAARQAGLSDRLTYARVLALHQLWQGYMAELLGLQAPSAAARHRVTAVTTQRLLRADFHGAHMTVTRSRCPNYVGVAGVMVMESHATFQIVGTDDRVRRVPKAGAVFSVQVAPGAFYELYGDGFIARTVERSVKKFRSGTID</sequence>
<feature type="non-terminal residue" evidence="3">
    <location>
        <position position="148"/>
    </location>
</feature>
<protein>
    <submittedName>
        <fullName evidence="3">Uncharacterized protein</fullName>
    </submittedName>
</protein>
<evidence type="ECO:0000313" key="4">
    <source>
        <dbReference type="Proteomes" id="UP000274922"/>
    </source>
</evidence>
<dbReference type="EMBL" id="ML014341">
    <property type="protein sequence ID" value="RKO98931.1"/>
    <property type="molecule type" value="Genomic_DNA"/>
</dbReference>
<comment type="subcellular location">
    <subcellularLocation>
        <location evidence="1">Nucleus</location>
    </subcellularLocation>
</comment>
<dbReference type="SMART" id="SM00538">
    <property type="entry name" value="POP4"/>
    <property type="match status" value="1"/>
</dbReference>
<dbReference type="InterPro" id="IPR002730">
    <property type="entry name" value="Rpp29/RNP1"/>
</dbReference>
<dbReference type="Pfam" id="PF01868">
    <property type="entry name" value="RNase_P-MRP_p29"/>
    <property type="match status" value="1"/>
</dbReference>
<dbReference type="GO" id="GO:0033204">
    <property type="term" value="F:ribonuclease P RNA binding"/>
    <property type="evidence" value="ECO:0007669"/>
    <property type="project" value="InterPro"/>
</dbReference>
<feature type="non-terminal residue" evidence="3">
    <location>
        <position position="1"/>
    </location>
</feature>
<dbReference type="SUPFAM" id="SSF101744">
    <property type="entry name" value="Rof/RNase P subunit-like"/>
    <property type="match status" value="1"/>
</dbReference>
<keyword evidence="4" id="KW-1185">Reference proteome</keyword>
<dbReference type="GO" id="GO:0000172">
    <property type="term" value="C:ribonuclease MRP complex"/>
    <property type="evidence" value="ECO:0007669"/>
    <property type="project" value="InterPro"/>
</dbReference>
<dbReference type="STRING" id="1555241.A0A4P9WZN8"/>
<dbReference type="PIRSF" id="PIRSF027081">
    <property type="entry name" value="RNase_P/MRP_p29_subunit"/>
    <property type="match status" value="1"/>
</dbReference>
<dbReference type="InterPro" id="IPR023534">
    <property type="entry name" value="Rof/RNase_P-like"/>
</dbReference>
<dbReference type="GO" id="GO:0001682">
    <property type="term" value="P:tRNA 5'-leader removal"/>
    <property type="evidence" value="ECO:0007669"/>
    <property type="project" value="InterPro"/>
</dbReference>
<evidence type="ECO:0000256" key="2">
    <source>
        <dbReference type="ARBA" id="ARBA00006181"/>
    </source>
</evidence>
<proteinExistence type="inferred from homology"/>
<name>A0A4P9WZN8_9FUNG</name>
<reference evidence="4" key="1">
    <citation type="journal article" date="2018" name="Nat. Microbiol.">
        <title>Leveraging single-cell genomics to expand the fungal tree of life.</title>
        <authorList>
            <person name="Ahrendt S.R."/>
            <person name="Quandt C.A."/>
            <person name="Ciobanu D."/>
            <person name="Clum A."/>
            <person name="Salamov A."/>
            <person name="Andreopoulos B."/>
            <person name="Cheng J.F."/>
            <person name="Woyke T."/>
            <person name="Pelin A."/>
            <person name="Henrissat B."/>
            <person name="Reynolds N.K."/>
            <person name="Benny G.L."/>
            <person name="Smith M.E."/>
            <person name="James T.Y."/>
            <person name="Grigoriev I.V."/>
        </authorList>
    </citation>
    <scope>NUCLEOTIDE SEQUENCE [LARGE SCALE GENOMIC DNA]</scope>
    <source>
        <strain evidence="4">ATCC 52028</strain>
    </source>
</reference>
<accession>A0A4P9WZN8</accession>